<keyword evidence="8" id="KW-0805">Transcription regulation</keyword>
<evidence type="ECO:0000256" key="8">
    <source>
        <dbReference type="ARBA" id="ARBA00023015"/>
    </source>
</evidence>
<dbReference type="GO" id="GO:0004879">
    <property type="term" value="F:nuclear receptor activity"/>
    <property type="evidence" value="ECO:0007669"/>
    <property type="project" value="UniProtKB-ARBA"/>
</dbReference>
<reference evidence="17" key="3">
    <citation type="submission" date="2025-09" db="UniProtKB">
        <authorList>
            <consortium name="Ensembl"/>
        </authorList>
    </citation>
    <scope>IDENTIFICATION</scope>
</reference>
<dbReference type="SMART" id="SM00091">
    <property type="entry name" value="PAS"/>
    <property type="match status" value="2"/>
</dbReference>
<keyword evidence="4" id="KW-0963">Cytoplasm</keyword>
<dbReference type="PROSITE" id="PS50112">
    <property type="entry name" value="PAS"/>
    <property type="match status" value="1"/>
</dbReference>
<evidence type="ECO:0000256" key="11">
    <source>
        <dbReference type="ARBA" id="ARBA00023159"/>
    </source>
</evidence>
<dbReference type="Gene3D" id="4.10.280.10">
    <property type="entry name" value="Helix-loop-helix DNA-binding domain"/>
    <property type="match status" value="1"/>
</dbReference>
<dbReference type="InterPro" id="IPR000014">
    <property type="entry name" value="PAS"/>
</dbReference>
<dbReference type="InterPro" id="IPR011598">
    <property type="entry name" value="bHLH_dom"/>
</dbReference>
<organism evidence="17 18">
    <name type="scientific">Cynoglossus semilaevis</name>
    <name type="common">Tongue sole</name>
    <dbReference type="NCBI Taxonomy" id="244447"/>
    <lineage>
        <taxon>Eukaryota</taxon>
        <taxon>Metazoa</taxon>
        <taxon>Chordata</taxon>
        <taxon>Craniata</taxon>
        <taxon>Vertebrata</taxon>
        <taxon>Euteleostomi</taxon>
        <taxon>Actinopterygii</taxon>
        <taxon>Neopterygii</taxon>
        <taxon>Teleostei</taxon>
        <taxon>Neoteleostei</taxon>
        <taxon>Acanthomorphata</taxon>
        <taxon>Carangaria</taxon>
        <taxon>Pleuronectiformes</taxon>
        <taxon>Pleuronectoidei</taxon>
        <taxon>Cynoglossidae</taxon>
        <taxon>Cynoglossinae</taxon>
        <taxon>Cynoglossus</taxon>
    </lineage>
</organism>
<proteinExistence type="predicted"/>
<feature type="domain" description="BHLH" evidence="16">
    <location>
        <begin position="32"/>
        <end position="85"/>
    </location>
</feature>
<evidence type="ECO:0000256" key="1">
    <source>
        <dbReference type="ARBA" id="ARBA00004123"/>
    </source>
</evidence>
<evidence type="ECO:0000256" key="13">
    <source>
        <dbReference type="ARBA" id="ARBA00023242"/>
    </source>
</evidence>
<evidence type="ECO:0000313" key="17">
    <source>
        <dbReference type="Ensembl" id="ENSCSEP00000008461.1"/>
    </source>
</evidence>
<dbReference type="GO" id="GO:0048511">
    <property type="term" value="P:rhythmic process"/>
    <property type="evidence" value="ECO:0007669"/>
    <property type="project" value="UniProtKB-KW"/>
</dbReference>
<evidence type="ECO:0000256" key="5">
    <source>
        <dbReference type="ARBA" id="ARBA00022491"/>
    </source>
</evidence>
<dbReference type="Pfam" id="PF00989">
    <property type="entry name" value="PAS"/>
    <property type="match status" value="1"/>
</dbReference>
<evidence type="ECO:0000256" key="2">
    <source>
        <dbReference type="ARBA" id="ARBA00004496"/>
    </source>
</evidence>
<dbReference type="GO" id="GO:0000976">
    <property type="term" value="F:transcription cis-regulatory region binding"/>
    <property type="evidence" value="ECO:0007669"/>
    <property type="project" value="TreeGrafter"/>
</dbReference>
<dbReference type="Pfam" id="PF08447">
    <property type="entry name" value="PAS_3"/>
    <property type="match status" value="1"/>
</dbReference>
<protein>
    <recommendedName>
        <fullName evidence="3">Aryl hydrocarbon receptor</fullName>
    </recommendedName>
</protein>
<feature type="region of interest" description="Disordered" evidence="14">
    <location>
        <begin position="19"/>
        <end position="45"/>
    </location>
</feature>
<keyword evidence="6" id="KW-0677">Repeat</keyword>
<dbReference type="FunFam" id="4.10.280.10:FF:000024">
    <property type="entry name" value="Aryl hydrocarbon receptor 2"/>
    <property type="match status" value="1"/>
</dbReference>
<sequence length="892" mass="99733">MDVDTVTVNKQTNMYVGRKRRKPVQKGLKQTPAEGVKSNPSKRHRERLNSELEHLARLLPFPEDVISSLDKLSILRLSVSFLRNKSFFSAWKKQLSSGTTKSSVQDDGDTMSAPDGGRIPEGELLMQALNGFVLVVTAEGIIFFCSSTMRDYLGFHQTDVMHQSVFDMIHTEDQQEFRRNLHWALDPRQGPGTHTEPSADSSESVSDETHSMVSYNPDHLPPENSSFLERNFVCRFRCLLDNNSGFLALNIQGRLKFLHGQNHQHCNCKDNCAPPQLALFAIATPLQPLTILEIRTRNLIFRTKHKLDFTPMACDAKGKIVLGYTEAELRVRGSGYQFIHAADMLHCAENHVRMMKTGESGLTVFRLLTKDNCWKWVQANARLVYKNGKPDYIIATQRPLADEEGGEHLRKRSMQLPFTFATGEALLYQTGFPLHGFPHSLQGRVKGGKSNKGKMDKSLKRDLDPKSLLGALMSQDESVYICQPNAEPEMPHQSSLTCQQPNEFVFSGSSESRHIASDRESGRYSSSTVNYDPLFESLSLDVGEMCSNSELFNALENLGLDAEDLELLLLDERMVHLELGSNFGDHLTDNNIYTYDHHSNKGQTEGEEPGSTGTFGLLGSSPNPYLQAPTVLSKNKGPEDFLSQQMQHQLRTCDQMTHHVVQGNTLYHSESLSTNALPWVPKSAHQHPHTSLKVFQQNPELKRLPSHQWQLHTDQNFTQLQPSHQENCSTASPSQSFLGQTTSRSYTPNQLTPNTEVSRMGCSISETPHSSCSTGTALDICYSQHQGAQMNQQMMVQTHAGSSGVGQSSGVELEPLLDLTHLQNNLTSLQPYSMFGISAEETTQCTRCGTHSGELAEYTAARRSRGQYDLRQKDWRTAVSSVPLTHRPSNPA</sequence>
<dbReference type="FunFam" id="3.30.450.20:FF:000035">
    <property type="entry name" value="Aryl hydrocarbon receptor"/>
    <property type="match status" value="1"/>
</dbReference>
<evidence type="ECO:0000313" key="18">
    <source>
        <dbReference type="Proteomes" id="UP000265120"/>
    </source>
</evidence>
<dbReference type="GO" id="GO:0006805">
    <property type="term" value="P:xenobiotic metabolic process"/>
    <property type="evidence" value="ECO:0007669"/>
    <property type="project" value="InterPro"/>
</dbReference>
<evidence type="ECO:0000256" key="3">
    <source>
        <dbReference type="ARBA" id="ARBA00015909"/>
    </source>
</evidence>
<dbReference type="CDD" id="cd19696">
    <property type="entry name" value="bHLH-PAS_AhR_like"/>
    <property type="match status" value="1"/>
</dbReference>
<accession>A0A3P8V5N7</accession>
<dbReference type="GO" id="GO:0005634">
    <property type="term" value="C:nucleus"/>
    <property type="evidence" value="ECO:0007669"/>
    <property type="project" value="UniProtKB-SubCell"/>
</dbReference>
<evidence type="ECO:0000256" key="7">
    <source>
        <dbReference type="ARBA" id="ARBA00022765"/>
    </source>
</evidence>
<dbReference type="SUPFAM" id="SSF55785">
    <property type="entry name" value="PYP-like sensor domain (PAS domain)"/>
    <property type="match status" value="2"/>
</dbReference>
<evidence type="ECO:0000256" key="4">
    <source>
        <dbReference type="ARBA" id="ARBA00022490"/>
    </source>
</evidence>
<keyword evidence="11" id="KW-0010">Activator</keyword>
<dbReference type="FunFam" id="3.30.450.20:FF:000019">
    <property type="entry name" value="Aryl hydrocarbon receptor 1"/>
    <property type="match status" value="1"/>
</dbReference>
<evidence type="ECO:0000256" key="9">
    <source>
        <dbReference type="ARBA" id="ARBA00023108"/>
    </source>
</evidence>
<dbReference type="InterPro" id="IPR013655">
    <property type="entry name" value="PAS_fold_3"/>
</dbReference>
<dbReference type="GO" id="GO:0034751">
    <property type="term" value="C:aryl hydrocarbon receptor complex"/>
    <property type="evidence" value="ECO:0007669"/>
    <property type="project" value="TreeGrafter"/>
</dbReference>
<dbReference type="PANTHER" id="PTHR10649">
    <property type="entry name" value="ARYL HYDROCARBON RECEPTOR"/>
    <property type="match status" value="1"/>
</dbReference>
<reference evidence="17" key="2">
    <citation type="submission" date="2025-08" db="UniProtKB">
        <authorList>
            <consortium name="Ensembl"/>
        </authorList>
    </citation>
    <scope>IDENTIFICATION</scope>
</reference>
<dbReference type="Gene3D" id="3.30.450.20">
    <property type="entry name" value="PAS domain"/>
    <property type="match status" value="2"/>
</dbReference>
<dbReference type="SMART" id="SM00353">
    <property type="entry name" value="HLH"/>
    <property type="match status" value="1"/>
</dbReference>
<dbReference type="AlphaFoldDB" id="A0A3P8V5N7"/>
<evidence type="ECO:0000259" key="15">
    <source>
        <dbReference type="PROSITE" id="PS50112"/>
    </source>
</evidence>
<keyword evidence="12" id="KW-0804">Transcription</keyword>
<dbReference type="GeneID" id="103389522"/>
<reference evidence="17 18" key="1">
    <citation type="journal article" date="2014" name="Nat. Genet.">
        <title>Whole-genome sequence of a flatfish provides insights into ZW sex chromosome evolution and adaptation to a benthic lifestyle.</title>
        <authorList>
            <person name="Chen S."/>
            <person name="Zhang G."/>
            <person name="Shao C."/>
            <person name="Huang Q."/>
            <person name="Liu G."/>
            <person name="Zhang P."/>
            <person name="Song W."/>
            <person name="An N."/>
            <person name="Chalopin D."/>
            <person name="Volff J.N."/>
            <person name="Hong Y."/>
            <person name="Li Q."/>
            <person name="Sha Z."/>
            <person name="Zhou H."/>
            <person name="Xie M."/>
            <person name="Yu Q."/>
            <person name="Liu Y."/>
            <person name="Xiang H."/>
            <person name="Wang N."/>
            <person name="Wu K."/>
            <person name="Yang C."/>
            <person name="Zhou Q."/>
            <person name="Liao X."/>
            <person name="Yang L."/>
            <person name="Hu Q."/>
            <person name="Zhang J."/>
            <person name="Meng L."/>
            <person name="Jin L."/>
            <person name="Tian Y."/>
            <person name="Lian J."/>
            <person name="Yang J."/>
            <person name="Miao G."/>
            <person name="Liu S."/>
            <person name="Liang Z."/>
            <person name="Yan F."/>
            <person name="Li Y."/>
            <person name="Sun B."/>
            <person name="Zhang H."/>
            <person name="Zhang J."/>
            <person name="Zhu Y."/>
            <person name="Du M."/>
            <person name="Zhao Y."/>
            <person name="Schartl M."/>
            <person name="Tang Q."/>
            <person name="Wang J."/>
        </authorList>
    </citation>
    <scope>NUCLEOTIDE SEQUENCE</scope>
</reference>
<dbReference type="InterPro" id="IPR035965">
    <property type="entry name" value="PAS-like_dom_sf"/>
</dbReference>
<dbReference type="STRING" id="244447.ENSCSEP00000008461"/>
<evidence type="ECO:0000256" key="14">
    <source>
        <dbReference type="SAM" id="MobiDB-lite"/>
    </source>
</evidence>
<dbReference type="GO" id="GO:1904613">
    <property type="term" value="P:cellular response to 2,3,7,8-tetrachlorodibenzodioxine"/>
    <property type="evidence" value="ECO:0007669"/>
    <property type="project" value="UniProtKB-ARBA"/>
</dbReference>
<keyword evidence="18" id="KW-1185">Reference proteome</keyword>
<feature type="region of interest" description="Disordered" evidence="14">
    <location>
        <begin position="185"/>
        <end position="218"/>
    </location>
</feature>
<feature type="compositionally biased region" description="Polar residues" evidence="14">
    <location>
        <begin position="195"/>
        <end position="204"/>
    </location>
</feature>
<dbReference type="Ensembl" id="ENSCSET00000008550.1">
    <property type="protein sequence ID" value="ENSCSEP00000008461.1"/>
    <property type="gene ID" value="ENSCSEG00000005412.1"/>
</dbReference>
<feature type="domain" description="PAS" evidence="15">
    <location>
        <begin position="125"/>
        <end position="188"/>
    </location>
</feature>
<keyword evidence="7" id="KW-0013">ADP-ribosylation</keyword>
<evidence type="ECO:0000256" key="6">
    <source>
        <dbReference type="ARBA" id="ARBA00022737"/>
    </source>
</evidence>
<dbReference type="InterPro" id="IPR039091">
    <property type="entry name" value="AHR/AHRR"/>
</dbReference>
<keyword evidence="5" id="KW-0678">Repressor</keyword>
<dbReference type="SUPFAM" id="SSF47459">
    <property type="entry name" value="HLH, helix-loop-helix DNA-binding domain"/>
    <property type="match status" value="1"/>
</dbReference>
<evidence type="ECO:0000256" key="12">
    <source>
        <dbReference type="ARBA" id="ARBA00023163"/>
    </source>
</evidence>
<dbReference type="CDD" id="cd00130">
    <property type="entry name" value="PAS"/>
    <property type="match status" value="2"/>
</dbReference>
<dbReference type="PANTHER" id="PTHR10649:SF18">
    <property type="entry name" value="ARYL HYDROCARBON RECEPTOR 1 BETA"/>
    <property type="match status" value="1"/>
</dbReference>
<evidence type="ECO:0000256" key="10">
    <source>
        <dbReference type="ARBA" id="ARBA00023125"/>
    </source>
</evidence>
<dbReference type="PROSITE" id="PS50888">
    <property type="entry name" value="BHLH"/>
    <property type="match status" value="1"/>
</dbReference>
<evidence type="ECO:0000259" key="16">
    <source>
        <dbReference type="PROSITE" id="PS50888"/>
    </source>
</evidence>
<name>A0A3P8V5N7_CYNSE</name>
<dbReference type="InterPro" id="IPR013767">
    <property type="entry name" value="PAS_fold"/>
</dbReference>
<dbReference type="Proteomes" id="UP000265120">
    <property type="component" value="Chromosome 14"/>
</dbReference>
<comment type="subcellular location">
    <subcellularLocation>
        <location evidence="2">Cytoplasm</location>
    </subcellularLocation>
    <subcellularLocation>
        <location evidence="1">Nucleus</location>
    </subcellularLocation>
</comment>
<keyword evidence="10" id="KW-0238">DNA-binding</keyword>
<dbReference type="OrthoDB" id="6099906at2759"/>
<dbReference type="InterPro" id="IPR036638">
    <property type="entry name" value="HLH_DNA-bd_sf"/>
</dbReference>
<keyword evidence="9" id="KW-0090">Biological rhythms</keyword>
<dbReference type="GO" id="GO:0046983">
    <property type="term" value="F:protein dimerization activity"/>
    <property type="evidence" value="ECO:0007669"/>
    <property type="project" value="InterPro"/>
</dbReference>
<dbReference type="GeneTree" id="ENSGT00940000154486"/>
<dbReference type="GO" id="GO:0005737">
    <property type="term" value="C:cytoplasm"/>
    <property type="evidence" value="ECO:0007669"/>
    <property type="project" value="UniProtKB-SubCell"/>
</dbReference>
<dbReference type="RefSeq" id="XP_016893763.1">
    <property type="nucleotide sequence ID" value="XM_017038274.2"/>
</dbReference>
<feature type="region of interest" description="Disordered" evidence="14">
    <location>
        <begin position="723"/>
        <end position="756"/>
    </location>
</feature>
<dbReference type="InParanoid" id="A0A3P8V5N7"/>
<keyword evidence="13" id="KW-0539">Nucleus</keyword>